<dbReference type="Proteomes" id="UP001303760">
    <property type="component" value="Unassembled WGS sequence"/>
</dbReference>
<dbReference type="AlphaFoldDB" id="A0AAN7C6D8"/>
<dbReference type="InterPro" id="IPR044861">
    <property type="entry name" value="IPNS-like_FE2OG_OXY"/>
</dbReference>
<comment type="caution">
    <text evidence="4">The sequence shown here is derived from an EMBL/GenBank/DDBJ whole genome shotgun (WGS) entry which is preliminary data.</text>
</comment>
<evidence type="ECO:0000256" key="2">
    <source>
        <dbReference type="RuleBase" id="RU003682"/>
    </source>
</evidence>
<feature type="domain" description="Fe2OG dioxygenase" evidence="3">
    <location>
        <begin position="174"/>
        <end position="278"/>
    </location>
</feature>
<name>A0AAN7C6D8_9PEZI</name>
<dbReference type="InterPro" id="IPR005123">
    <property type="entry name" value="Oxoglu/Fe-dep_dioxygenase_dom"/>
</dbReference>
<dbReference type="SUPFAM" id="SSF51197">
    <property type="entry name" value="Clavaminate synthase-like"/>
    <property type="match status" value="1"/>
</dbReference>
<reference evidence="4" key="1">
    <citation type="journal article" date="2023" name="Mol. Phylogenet. Evol.">
        <title>Genome-scale phylogeny and comparative genomics of the fungal order Sordariales.</title>
        <authorList>
            <person name="Hensen N."/>
            <person name="Bonometti L."/>
            <person name="Westerberg I."/>
            <person name="Brannstrom I.O."/>
            <person name="Guillou S."/>
            <person name="Cros-Aarteil S."/>
            <person name="Calhoun S."/>
            <person name="Haridas S."/>
            <person name="Kuo A."/>
            <person name="Mondo S."/>
            <person name="Pangilinan J."/>
            <person name="Riley R."/>
            <person name="LaButti K."/>
            <person name="Andreopoulos B."/>
            <person name="Lipzen A."/>
            <person name="Chen C."/>
            <person name="Yan M."/>
            <person name="Daum C."/>
            <person name="Ng V."/>
            <person name="Clum A."/>
            <person name="Steindorff A."/>
            <person name="Ohm R.A."/>
            <person name="Martin F."/>
            <person name="Silar P."/>
            <person name="Natvig D.O."/>
            <person name="Lalanne C."/>
            <person name="Gautier V."/>
            <person name="Ament-Velasquez S.L."/>
            <person name="Kruys A."/>
            <person name="Hutchinson M.I."/>
            <person name="Powell A.J."/>
            <person name="Barry K."/>
            <person name="Miller A.N."/>
            <person name="Grigoriev I.V."/>
            <person name="Debuchy R."/>
            <person name="Gladieux P."/>
            <person name="Hiltunen Thoren M."/>
            <person name="Johannesson H."/>
        </authorList>
    </citation>
    <scope>NUCLEOTIDE SEQUENCE</scope>
    <source>
        <strain evidence="4">CBS 532.94</strain>
    </source>
</reference>
<keyword evidence="2" id="KW-0479">Metal-binding</keyword>
<comment type="similarity">
    <text evidence="1 2">Belongs to the iron/ascorbate-dependent oxidoreductase family.</text>
</comment>
<dbReference type="InterPro" id="IPR050231">
    <property type="entry name" value="Iron_ascorbate_oxido_reductase"/>
</dbReference>
<evidence type="ECO:0000313" key="4">
    <source>
        <dbReference type="EMBL" id="KAK4235857.1"/>
    </source>
</evidence>
<organism evidence="4 5">
    <name type="scientific">Achaetomium macrosporum</name>
    <dbReference type="NCBI Taxonomy" id="79813"/>
    <lineage>
        <taxon>Eukaryota</taxon>
        <taxon>Fungi</taxon>
        <taxon>Dikarya</taxon>
        <taxon>Ascomycota</taxon>
        <taxon>Pezizomycotina</taxon>
        <taxon>Sordariomycetes</taxon>
        <taxon>Sordariomycetidae</taxon>
        <taxon>Sordariales</taxon>
        <taxon>Chaetomiaceae</taxon>
        <taxon>Achaetomium</taxon>
    </lineage>
</organism>
<dbReference type="PROSITE" id="PS51471">
    <property type="entry name" value="FE2OG_OXY"/>
    <property type="match status" value="1"/>
</dbReference>
<keyword evidence="2" id="KW-0560">Oxidoreductase</keyword>
<dbReference type="GO" id="GO:0016491">
    <property type="term" value="F:oxidoreductase activity"/>
    <property type="evidence" value="ECO:0007669"/>
    <property type="project" value="UniProtKB-KW"/>
</dbReference>
<dbReference type="PANTHER" id="PTHR47990">
    <property type="entry name" value="2-OXOGLUTARATE (2OG) AND FE(II)-DEPENDENT OXYGENASE SUPERFAMILY PROTEIN-RELATED"/>
    <property type="match status" value="1"/>
</dbReference>
<dbReference type="Pfam" id="PF03171">
    <property type="entry name" value="2OG-FeII_Oxy"/>
    <property type="match status" value="1"/>
</dbReference>
<accession>A0AAN7C6D8</accession>
<keyword evidence="2" id="KW-0408">Iron</keyword>
<evidence type="ECO:0000259" key="3">
    <source>
        <dbReference type="PROSITE" id="PS51471"/>
    </source>
</evidence>
<gene>
    <name evidence="4" type="ORF">C8A03DRAFT_17445</name>
</gene>
<reference evidence="4" key="2">
    <citation type="submission" date="2023-05" db="EMBL/GenBank/DDBJ databases">
        <authorList>
            <consortium name="Lawrence Berkeley National Laboratory"/>
            <person name="Steindorff A."/>
            <person name="Hensen N."/>
            <person name="Bonometti L."/>
            <person name="Westerberg I."/>
            <person name="Brannstrom I.O."/>
            <person name="Guillou S."/>
            <person name="Cros-Aarteil S."/>
            <person name="Calhoun S."/>
            <person name="Haridas S."/>
            <person name="Kuo A."/>
            <person name="Mondo S."/>
            <person name="Pangilinan J."/>
            <person name="Riley R."/>
            <person name="Labutti K."/>
            <person name="Andreopoulos B."/>
            <person name="Lipzen A."/>
            <person name="Chen C."/>
            <person name="Yanf M."/>
            <person name="Daum C."/>
            <person name="Ng V."/>
            <person name="Clum A."/>
            <person name="Ohm R."/>
            <person name="Martin F."/>
            <person name="Silar P."/>
            <person name="Natvig D."/>
            <person name="Lalanne C."/>
            <person name="Gautier V."/>
            <person name="Ament-Velasquez S.L."/>
            <person name="Kruys A."/>
            <person name="Hutchinson M.I."/>
            <person name="Powell A.J."/>
            <person name="Barry K."/>
            <person name="Miller A.N."/>
            <person name="Grigoriev I.V."/>
            <person name="Debuchy R."/>
            <person name="Gladieux P."/>
            <person name="Thoren M.H."/>
            <person name="Johannesson H."/>
        </authorList>
    </citation>
    <scope>NUCLEOTIDE SEQUENCE</scope>
    <source>
        <strain evidence="4">CBS 532.94</strain>
    </source>
</reference>
<proteinExistence type="inferred from homology"/>
<dbReference type="GO" id="GO:0046872">
    <property type="term" value="F:metal ion binding"/>
    <property type="evidence" value="ECO:0007669"/>
    <property type="project" value="UniProtKB-KW"/>
</dbReference>
<dbReference type="EMBL" id="MU860233">
    <property type="protein sequence ID" value="KAK4235857.1"/>
    <property type="molecule type" value="Genomic_DNA"/>
</dbReference>
<evidence type="ECO:0000256" key="1">
    <source>
        <dbReference type="ARBA" id="ARBA00008056"/>
    </source>
</evidence>
<sequence>MAGHETLTATLSTVAYGGLVQGHADELATLRRAFSEDGFVYLDLGEQEGDPGSVFHGIEAVFTSGAEFFSTSLDEKMRYDVDAIGPYKLHGYKPAERNGGIAENKKDGVEAYVLPRDGICDNDTPEKIHLPPAFQGQRALIKHLLDQLHSIGLVLLKALDNTGSLTSRHRPDKTSTSCLGVLRYPSLSARTMHTGQGAHTDVGSLTILFCRERGLQVLDPRTEQWRYVEPRAGCAVINVGDSLRFLSGGALRSSLHRVVPYPGVDIQDRASCAYFMRPELDSEFVDDSGRRWASLHWHMRKYRVYRSSAHEQKRDTASSTILTGKPSFLGFWEEERSAVGRSVSEDRS</sequence>
<protein>
    <submittedName>
        <fullName evidence="4">Clavaminate synthase</fullName>
    </submittedName>
</protein>
<keyword evidence="5" id="KW-1185">Reference proteome</keyword>
<evidence type="ECO:0000313" key="5">
    <source>
        <dbReference type="Proteomes" id="UP001303760"/>
    </source>
</evidence>
<dbReference type="InterPro" id="IPR027443">
    <property type="entry name" value="IPNS-like_sf"/>
</dbReference>
<dbReference type="Gene3D" id="2.60.120.330">
    <property type="entry name" value="B-lactam Antibiotic, Isopenicillin N Synthase, Chain"/>
    <property type="match status" value="1"/>
</dbReference>